<dbReference type="InterPro" id="IPR001764">
    <property type="entry name" value="Glyco_hydro_3_N"/>
</dbReference>
<dbReference type="PANTHER" id="PTHR42715">
    <property type="entry name" value="BETA-GLUCOSIDASE"/>
    <property type="match status" value="1"/>
</dbReference>
<dbReference type="Pfam" id="PF00754">
    <property type="entry name" value="F5_F8_type_C"/>
    <property type="match status" value="2"/>
</dbReference>
<evidence type="ECO:0000256" key="3">
    <source>
        <dbReference type="ARBA" id="ARBA00022525"/>
    </source>
</evidence>
<dbReference type="PRINTS" id="PR00133">
    <property type="entry name" value="GLHYDRLASE3"/>
</dbReference>
<dbReference type="RefSeq" id="WP_184866832.1">
    <property type="nucleotide sequence ID" value="NZ_BAAAWY010000009.1"/>
</dbReference>
<comment type="similarity">
    <text evidence="2">Belongs to the glycosyl hydrolase 3 family.</text>
</comment>
<dbReference type="Gene3D" id="2.60.120.260">
    <property type="entry name" value="Galactose-binding domain-like"/>
    <property type="match status" value="2"/>
</dbReference>
<dbReference type="GO" id="GO:0009251">
    <property type="term" value="P:glucan catabolic process"/>
    <property type="evidence" value="ECO:0007669"/>
    <property type="project" value="TreeGrafter"/>
</dbReference>
<dbReference type="SUPFAM" id="SSF52279">
    <property type="entry name" value="Beta-D-glucan exohydrolase, C-terminal domain"/>
    <property type="match status" value="1"/>
</dbReference>
<dbReference type="InterPro" id="IPR026891">
    <property type="entry name" value="Fn3-like"/>
</dbReference>
<dbReference type="InterPro" id="IPR000421">
    <property type="entry name" value="FA58C"/>
</dbReference>
<comment type="caution">
    <text evidence="11">The sequence shown here is derived from an EMBL/GenBank/DDBJ whole genome shotgun (WGS) entry which is preliminary data.</text>
</comment>
<dbReference type="GO" id="GO:0008422">
    <property type="term" value="F:beta-glucosidase activity"/>
    <property type="evidence" value="ECO:0007669"/>
    <property type="project" value="TreeGrafter"/>
</dbReference>
<dbReference type="Pfam" id="PF01915">
    <property type="entry name" value="Glyco_hydro_3_C"/>
    <property type="match status" value="1"/>
</dbReference>
<dbReference type="InterPro" id="IPR017853">
    <property type="entry name" value="GH"/>
</dbReference>
<dbReference type="AlphaFoldDB" id="A0A7W9KLY4"/>
<comment type="subcellular location">
    <subcellularLocation>
        <location evidence="1">Secreted</location>
    </subcellularLocation>
</comment>
<dbReference type="Gene3D" id="2.60.40.10">
    <property type="entry name" value="Immunoglobulins"/>
    <property type="match status" value="1"/>
</dbReference>
<dbReference type="PROSITE" id="PS50022">
    <property type="entry name" value="FA58C_3"/>
    <property type="match status" value="2"/>
</dbReference>
<name>A0A7W9KLY4_9PSEU</name>
<dbReference type="InterPro" id="IPR036962">
    <property type="entry name" value="Glyco_hydro_3_N_sf"/>
</dbReference>
<evidence type="ECO:0000256" key="6">
    <source>
        <dbReference type="ARBA" id="ARBA00039579"/>
    </source>
</evidence>
<dbReference type="Pfam" id="PF00933">
    <property type="entry name" value="Glyco_hydro_3"/>
    <property type="match status" value="1"/>
</dbReference>
<proteinExistence type="inferred from homology"/>
<dbReference type="SUPFAM" id="SSF49785">
    <property type="entry name" value="Galactose-binding domain-like"/>
    <property type="match status" value="2"/>
</dbReference>
<dbReference type="Gene3D" id="3.40.50.1700">
    <property type="entry name" value="Glycoside hydrolase family 3 C-terminal domain"/>
    <property type="match status" value="2"/>
</dbReference>
<dbReference type="GO" id="GO:0005576">
    <property type="term" value="C:extracellular region"/>
    <property type="evidence" value="ECO:0007669"/>
    <property type="project" value="UniProtKB-SubCell"/>
</dbReference>
<dbReference type="Proteomes" id="UP000585638">
    <property type="component" value="Unassembled WGS sequence"/>
</dbReference>
<dbReference type="SMART" id="SM01217">
    <property type="entry name" value="Fn3_like"/>
    <property type="match status" value="1"/>
</dbReference>
<dbReference type="InterPro" id="IPR013783">
    <property type="entry name" value="Ig-like_fold"/>
</dbReference>
<dbReference type="InterPro" id="IPR008979">
    <property type="entry name" value="Galactose-bd-like_sf"/>
</dbReference>
<keyword evidence="3" id="KW-0964">Secreted</keyword>
<dbReference type="Pfam" id="PF14310">
    <property type="entry name" value="Fn3-like"/>
    <property type="match status" value="1"/>
</dbReference>
<evidence type="ECO:0000256" key="7">
    <source>
        <dbReference type="ARBA" id="ARBA00041276"/>
    </source>
</evidence>
<evidence type="ECO:0000256" key="1">
    <source>
        <dbReference type="ARBA" id="ARBA00004613"/>
    </source>
</evidence>
<dbReference type="PANTHER" id="PTHR42715:SF12">
    <property type="entry name" value="BETA-GLUCOSIDASE G-RELATED"/>
    <property type="match status" value="1"/>
</dbReference>
<evidence type="ECO:0000256" key="4">
    <source>
        <dbReference type="ARBA" id="ARBA00022729"/>
    </source>
</evidence>
<evidence type="ECO:0000256" key="8">
    <source>
        <dbReference type="ARBA" id="ARBA00041601"/>
    </source>
</evidence>
<accession>A0A7W9KLY4</accession>
<evidence type="ECO:0000256" key="9">
    <source>
        <dbReference type="ARBA" id="ARBA00041808"/>
    </source>
</evidence>
<evidence type="ECO:0000313" key="11">
    <source>
        <dbReference type="EMBL" id="MBB5894991.1"/>
    </source>
</evidence>
<dbReference type="EMBL" id="JACHIR010000001">
    <property type="protein sequence ID" value="MBB5894991.1"/>
    <property type="molecule type" value="Genomic_DNA"/>
</dbReference>
<dbReference type="InterPro" id="IPR036881">
    <property type="entry name" value="Glyco_hydro_3_C_sf"/>
</dbReference>
<keyword evidence="11" id="KW-0326">Glycosidase</keyword>
<dbReference type="SUPFAM" id="SSF51445">
    <property type="entry name" value="(Trans)glycosidases"/>
    <property type="match status" value="1"/>
</dbReference>
<sequence length="989" mass="102786">MTPARWPAWLFAALAAVIVTALLTVPGVGHAAPALLSQGHNATSSSTENAAFPASAAVDGDAGTRWSSLAADPQWLEVDLGGTHALSQVVLNWEAAYAKAFQIQVSSDNANWTNLTPVTAGVAGTQTLSVSGSGRYVRMYGTQRATQWGYSLWELQVFGDDASAACNTTVNSALNQPVLASSTQDAGAFPASAAVDGNPGTRWSSLAADPQWIRVDLGSVRQVCGAELDWEAAYASSFQLQISSDGNNWTNLTQPMAGVAGNQTLTVNGSGRYVRMNGTQRATQWGYSLWEFVIHTVGAPPTTTTTTQPPQGDCPWVKSTAPIADRVNQLMAAMTNAQKVVVLHGNGATGPYIGNTDPIPALCVPAMGLQDGPAGVGDSLDGVTELPDPTALAATWDVNAAKQYGTVMGQEFAGKGANVVLGPTINIVRDPRWGRDFETYSEDPYHAGQTAVGTVQGIQSQGVMAQIKHAAAYNVEGGASRGTPSDNVIIDDRTLHEIYLPAFQTALTQGQAASVMCAYNQINGTPACQDSAVMNTALKQDTGWGGFIGSDWGSATGGAPQLANGGLDMEMPGGAFFGQALLDAVNQGKVGQSTLDDMTRRVLTQMFRFGLFDHGATGNTGAVVTSAAHTQVAQDVAAQGSVLLKNNGVLPLNASSLKSIALLGGDAIDPQNIGGGSAKVNPSPAAVNPINGITRRAGSGVSVQWVAGAGEHVQTPDIPAAVALAQKSDVAVVFASYGESETDDLASIDLQFSQNDLISAVAAANPRTIVVLNTGSAVTMPWLNNVAGVIEGWYPGQENGNAVAALLFGDVNPSGKLPVTFPKSIADMPTANVQQFPGANDRIEYSEGMNVGYRWYDSRNITPLFPFGFGLSYTTFGFSNLSVSAQANGSATVRATVTNTGSRAGAEVPQLYIGQPAGNGEPPHQLKGYQKITLTPGQSQTVTFTLTPRDLAHWNGSAWTTNPGSYGVFVGDSSRNLPLTGTIAVTTGS</sequence>
<evidence type="ECO:0000313" key="12">
    <source>
        <dbReference type="Proteomes" id="UP000585638"/>
    </source>
</evidence>
<evidence type="ECO:0000256" key="5">
    <source>
        <dbReference type="ARBA" id="ARBA00022801"/>
    </source>
</evidence>
<evidence type="ECO:0000259" key="10">
    <source>
        <dbReference type="PROSITE" id="PS50022"/>
    </source>
</evidence>
<dbReference type="InterPro" id="IPR050288">
    <property type="entry name" value="Cellulose_deg_GH3"/>
</dbReference>
<dbReference type="Gene3D" id="3.20.20.300">
    <property type="entry name" value="Glycoside hydrolase, family 3, N-terminal domain"/>
    <property type="match status" value="2"/>
</dbReference>
<keyword evidence="4" id="KW-0732">Signal</keyword>
<feature type="domain" description="F5/8 type C" evidence="10">
    <location>
        <begin position="162"/>
        <end position="297"/>
    </location>
</feature>
<dbReference type="InterPro" id="IPR002772">
    <property type="entry name" value="Glyco_hydro_3_C"/>
</dbReference>
<feature type="domain" description="F5/8 type C" evidence="10">
    <location>
        <begin position="23"/>
        <end position="160"/>
    </location>
</feature>
<gene>
    <name evidence="11" type="ORF">BJ998_006187</name>
</gene>
<protein>
    <recommendedName>
        <fullName evidence="6">Probable beta-glucosidase G</fullName>
    </recommendedName>
    <alternativeName>
        <fullName evidence="7">Beta-D-glucoside glucohydrolase G</fullName>
    </alternativeName>
    <alternativeName>
        <fullName evidence="8">Cellobiase G</fullName>
    </alternativeName>
    <alternativeName>
        <fullName evidence="9">Gentiobiase G</fullName>
    </alternativeName>
</protein>
<organism evidence="11 12">
    <name type="scientific">Kutzneria kofuensis</name>
    <dbReference type="NCBI Taxonomy" id="103725"/>
    <lineage>
        <taxon>Bacteria</taxon>
        <taxon>Bacillati</taxon>
        <taxon>Actinomycetota</taxon>
        <taxon>Actinomycetes</taxon>
        <taxon>Pseudonocardiales</taxon>
        <taxon>Pseudonocardiaceae</taxon>
        <taxon>Kutzneria</taxon>
    </lineage>
</organism>
<reference evidence="11 12" key="1">
    <citation type="submission" date="2020-08" db="EMBL/GenBank/DDBJ databases">
        <title>Sequencing the genomes of 1000 actinobacteria strains.</title>
        <authorList>
            <person name="Klenk H.-P."/>
        </authorList>
    </citation>
    <scope>NUCLEOTIDE SEQUENCE [LARGE SCALE GENOMIC DNA]</scope>
    <source>
        <strain evidence="11 12">DSM 43851</strain>
    </source>
</reference>
<keyword evidence="12" id="KW-1185">Reference proteome</keyword>
<evidence type="ECO:0000256" key="2">
    <source>
        <dbReference type="ARBA" id="ARBA00005336"/>
    </source>
</evidence>
<keyword evidence="5 11" id="KW-0378">Hydrolase</keyword>